<keyword evidence="5" id="KW-1185">Reference proteome</keyword>
<evidence type="ECO:0000313" key="3">
    <source>
        <dbReference type="EMBL" id="TSE18959.1"/>
    </source>
</evidence>
<accession>A0A4R3L3D0</accession>
<dbReference type="AlphaFoldDB" id="A0A4R3L3D0"/>
<name>A0A4R3L3D0_9BURK</name>
<dbReference type="RefSeq" id="WP_207895083.1">
    <property type="nucleotide sequence ID" value="NZ_SMAH01000020.1"/>
</dbReference>
<dbReference type="Proteomes" id="UP000315577">
    <property type="component" value="Unassembled WGS sequence"/>
</dbReference>
<feature type="domain" description="IraD/Gp25-like" evidence="1">
    <location>
        <begin position="38"/>
        <end position="122"/>
    </location>
</feature>
<dbReference type="Gene3D" id="3.10.450.40">
    <property type="match status" value="1"/>
</dbReference>
<evidence type="ECO:0000259" key="1">
    <source>
        <dbReference type="Pfam" id="PF04965"/>
    </source>
</evidence>
<evidence type="ECO:0000313" key="2">
    <source>
        <dbReference type="EMBL" id="TCS94133.1"/>
    </source>
</evidence>
<comment type="caution">
    <text evidence="2">The sequence shown here is derived from an EMBL/GenBank/DDBJ whole genome shotgun (WGS) entry which is preliminary data.</text>
</comment>
<organism evidence="2 4">
    <name type="scientific">Tepidimonas ignava</name>
    <dbReference type="NCBI Taxonomy" id="114249"/>
    <lineage>
        <taxon>Bacteria</taxon>
        <taxon>Pseudomonadati</taxon>
        <taxon>Pseudomonadota</taxon>
        <taxon>Betaproteobacteria</taxon>
        <taxon>Burkholderiales</taxon>
        <taxon>Tepidimonas</taxon>
    </lineage>
</organism>
<protein>
    <submittedName>
        <fullName evidence="3">Lysozyme</fullName>
    </submittedName>
</protein>
<dbReference type="EMBL" id="VJNC01000020">
    <property type="protein sequence ID" value="TSE18959.1"/>
    <property type="molecule type" value="Genomic_DNA"/>
</dbReference>
<sequence length="132" mass="15197">MTAVTTLDILPRRTPNLARLKRWRGLSARDGRAIDGIDHLRQSIVDILTTYPGERIMRPEYGSRLRDLIDRPVNAQWLAGLYFEVAFAIQRWEPRVKVQRVAARMDTPGHVTLDLTLRLGAQDQPQTLRLEL</sequence>
<proteinExistence type="predicted"/>
<reference evidence="3 5" key="2">
    <citation type="submission" date="2019-07" db="EMBL/GenBank/DDBJ databases">
        <title>Tepidimonas ignava SPS-1037 draft genome.</title>
        <authorList>
            <person name="Da Costa M.S."/>
            <person name="Froufe H.J.C."/>
            <person name="Egas C."/>
            <person name="Albuquerque L."/>
        </authorList>
    </citation>
    <scope>NUCLEOTIDE SEQUENCE [LARGE SCALE GENOMIC DNA]</scope>
    <source>
        <strain evidence="3 5">SPS-1037</strain>
    </source>
</reference>
<dbReference type="Pfam" id="PF04965">
    <property type="entry name" value="GPW_gp25"/>
    <property type="match status" value="1"/>
</dbReference>
<dbReference type="Proteomes" id="UP000295536">
    <property type="component" value="Unassembled WGS sequence"/>
</dbReference>
<evidence type="ECO:0000313" key="4">
    <source>
        <dbReference type="Proteomes" id="UP000295536"/>
    </source>
</evidence>
<dbReference type="EMBL" id="SMAH01000020">
    <property type="protein sequence ID" value="TCS94133.1"/>
    <property type="molecule type" value="Genomic_DNA"/>
</dbReference>
<dbReference type="SUPFAM" id="SSF160719">
    <property type="entry name" value="gpW/gp25-like"/>
    <property type="match status" value="1"/>
</dbReference>
<gene>
    <name evidence="2" type="ORF">EDC36_12055</name>
    <name evidence="3" type="ORF">Tigna_02406</name>
</gene>
<reference evidence="2 4" key="1">
    <citation type="submission" date="2019-03" db="EMBL/GenBank/DDBJ databases">
        <title>Genomic Encyclopedia of Type Strains, Phase IV (KMG-IV): sequencing the most valuable type-strain genomes for metagenomic binning, comparative biology and taxonomic classification.</title>
        <authorList>
            <person name="Goeker M."/>
        </authorList>
    </citation>
    <scope>NUCLEOTIDE SEQUENCE [LARGE SCALE GENOMIC DNA]</scope>
    <source>
        <strain evidence="2 4">DSM 12034</strain>
    </source>
</reference>
<dbReference type="InterPro" id="IPR007048">
    <property type="entry name" value="IraD/Gp25-like"/>
</dbReference>
<evidence type="ECO:0000313" key="5">
    <source>
        <dbReference type="Proteomes" id="UP000315577"/>
    </source>
</evidence>